<sequence length="1541" mass="175292">MILTLFDQDKAFNLVLPDRVTGRYVLSTEDQDNNPLEMMAVEAENEQWHLKSNKTAFLKNDQNERVSRVRLEPFKTYTIHRDGHSHALLYVEPPTSGRNEYTKHTAVSNSIKIGRSKESQICFSNKLVSSSHCVIEYTPNGGAVIRDQNSSNGTYVNGDRIKEKKLNVGDVIFIMGLKIVFNGRLLSLNNPHGSVFLDRNSLHPYIAEKPVIQEEEELDDFHVEEEAEGLFYRSPRFKRDINTAVIKIDPPPQQPSLEETPLMLMLGPSITMGMASMFTGLITLQNVMNKDGDIMMAMPTLVMSISMLIGTVLWPILTKQYEKKKKIKLEGIRQEKYLHYLEEMKQVIKDECTYQSEILHENHVGLDNCLSRIKRRQRNLWERGLGQDDFLKVRLGLGDLPLNADVKYPEKRFMLEDDNLQDELYKIVETPQILKNVPVTLSLVEDRISGIIGNREEVKSFVKGLIFQLTALHSYDELKLVFIYDDREQEDWKFVKWLPHVWSEDRDVRFIATDSNEVKELSVYFEKEINARAELTEDELNEIPQHTVVFSMSKSLGAKAEMISLLLKEKKNLGFSLITLYDELKNLPKECSNVIELGGEYSKIFDKDDISGKYTGFNADIYMQEDPEELAVALANIQLATSGQAYVLPEMLTFLEMFGVGKIEHLNALTRWKENNPTVTIETPIGVDGSGEPFKIDLHEKYHGPHGLIAGMTGSGKSEFIMTFILSLAVNYHPDEVAFILIDYKGGGMANAFTDLPHLAGTITNLDGAAVNRSLISIQSELKRRQAIFSETGRRLDQSNIDIYKYQKLYREGLVTEPLQHLFIISDEFAELKSQQPEFMEQLVSAARIGRSLGVHLILATQKPSGVVDDQIWSNSKFRISLKVQEKADSMEVIKRPDAAELSTTGRFYLQVGFNELFELGQSAWAGAPYYPSNKVEKSKDESVVVIDELGRVMKTAKIDRRKHTEKNPPKQIDEVTDYLASLARQENISVRQLWLEPIPAFIFLDELREKYQEDCQDRSNFVLNPVIGEYDDPANQRQMVMRMPITRDGNAVIYGVAGGGKTTLLSTMIYSLMSEHTPDEVNFYLLDFSSETMTWFREAPHVGDVILSHESEKIANLFKMLGGEIERRKKLLAIYGGDFGRYNEMSAESLPAIVVSIHNYSAFSEMYEVQEEAISFLTREGVKYGIYFVLTASNTGAIRYRLLQNFKQLYVLQLNDRTEYSGILGSIDGVYPSKFKGRGIFKTDQTYEFQSALITRKAENMYQFITDYCRNARESWNRPGAKRVPILPEKVNVASFGDELTDRKGRIAVGIEKNSLRVSMFDYKESFIHIASGNSAETVTPFMQGAAELFGELGNGSVIVLDPNQHFTWDESRRYEYHSNAVDLEQQVVELFHTLVHRNNTTKDRIAEGLKPPVFDKIVCLIDSFSDLMMMLSPDAQDKLKVFLEKGSGLNVHMIISDSGDKISSFSFDSWFKQHVSLNDFIWAGSGITDQYVLKTSKVTTEMYQEIPNDFGYVVVKGKATLVKLLRAAATREEEAVYHG</sequence>
<evidence type="ECO:0000313" key="9">
    <source>
        <dbReference type="Proteomes" id="UP000295689"/>
    </source>
</evidence>
<feature type="transmembrane region" description="Helical" evidence="5">
    <location>
        <begin position="296"/>
        <end position="317"/>
    </location>
</feature>
<feature type="binding site" evidence="4">
    <location>
        <begin position="1056"/>
        <end position="1063"/>
    </location>
    <ligand>
        <name>ATP</name>
        <dbReference type="ChEBI" id="CHEBI:30616"/>
    </ligand>
</feature>
<feature type="binding site" evidence="4">
    <location>
        <begin position="711"/>
        <end position="718"/>
    </location>
    <ligand>
        <name>ATP</name>
        <dbReference type="ChEBI" id="CHEBI:30616"/>
    </ligand>
</feature>
<evidence type="ECO:0000256" key="5">
    <source>
        <dbReference type="SAM" id="Phobius"/>
    </source>
</evidence>
<dbReference type="SMART" id="SM00240">
    <property type="entry name" value="FHA"/>
    <property type="match status" value="1"/>
</dbReference>
<keyword evidence="2 4" id="KW-0547">Nucleotide-binding</keyword>
<comment type="caution">
    <text evidence="8">The sequence shown here is derived from an EMBL/GenBank/DDBJ whole genome shotgun (WGS) entry which is preliminary data.</text>
</comment>
<dbReference type="Gene3D" id="3.40.50.300">
    <property type="entry name" value="P-loop containing nucleotide triphosphate hydrolases"/>
    <property type="match status" value="2"/>
</dbReference>
<dbReference type="InterPro" id="IPR008984">
    <property type="entry name" value="SMAD_FHA_dom_sf"/>
</dbReference>
<feature type="domain" description="FtsK" evidence="7">
    <location>
        <begin position="691"/>
        <end position="891"/>
    </location>
</feature>
<gene>
    <name evidence="8" type="ORF">EV146_108210</name>
</gene>
<keyword evidence="1" id="KW-0677">Repeat</keyword>
<dbReference type="SUPFAM" id="SSF52540">
    <property type="entry name" value="P-loop containing nucleoside triphosphate hydrolases"/>
    <property type="match status" value="2"/>
</dbReference>
<accession>A0A4V2RDA9</accession>
<feature type="domain" description="FHA" evidence="6">
    <location>
        <begin position="111"/>
        <end position="161"/>
    </location>
</feature>
<evidence type="ECO:0000259" key="7">
    <source>
        <dbReference type="PROSITE" id="PS50901"/>
    </source>
</evidence>
<evidence type="ECO:0000256" key="1">
    <source>
        <dbReference type="ARBA" id="ARBA00022737"/>
    </source>
</evidence>
<evidence type="ECO:0000313" key="8">
    <source>
        <dbReference type="EMBL" id="TCN24100.1"/>
    </source>
</evidence>
<protein>
    <submittedName>
        <fullName evidence="8">S-DNA-T family DNA segregation ATPase FtsK/SpoIIIE</fullName>
    </submittedName>
</protein>
<dbReference type="RefSeq" id="WP_132008154.1">
    <property type="nucleotide sequence ID" value="NZ_JABUHM010000007.1"/>
</dbReference>
<evidence type="ECO:0000256" key="2">
    <source>
        <dbReference type="ARBA" id="ARBA00022741"/>
    </source>
</evidence>
<dbReference type="EMBL" id="SLVV01000008">
    <property type="protein sequence ID" value="TCN24100.1"/>
    <property type="molecule type" value="Genomic_DNA"/>
</dbReference>
<dbReference type="InterPro" id="IPR027417">
    <property type="entry name" value="P-loop_NTPase"/>
</dbReference>
<dbReference type="NCBIfam" id="TIGR03928">
    <property type="entry name" value="T7_EssCb_Firm"/>
    <property type="match status" value="1"/>
</dbReference>
<keyword evidence="3 4" id="KW-0067">ATP-binding</keyword>
<keyword evidence="9" id="KW-1185">Reference proteome</keyword>
<feature type="domain" description="FtsK" evidence="7">
    <location>
        <begin position="1037"/>
        <end position="1222"/>
    </location>
</feature>
<evidence type="ECO:0000256" key="3">
    <source>
        <dbReference type="ARBA" id="ARBA00022840"/>
    </source>
</evidence>
<dbReference type="PANTHER" id="PTHR22683">
    <property type="entry name" value="SPORULATION PROTEIN RELATED"/>
    <property type="match status" value="1"/>
</dbReference>
<dbReference type="GO" id="GO:0016020">
    <property type="term" value="C:membrane"/>
    <property type="evidence" value="ECO:0007669"/>
    <property type="project" value="UniProtKB-SubCell"/>
</dbReference>
<evidence type="ECO:0000256" key="4">
    <source>
        <dbReference type="PROSITE-ProRule" id="PRU00289"/>
    </source>
</evidence>
<proteinExistence type="predicted"/>
<reference evidence="8 9" key="1">
    <citation type="journal article" date="2015" name="Stand. Genomic Sci.">
        <title>Genomic Encyclopedia of Bacterial and Archaeal Type Strains, Phase III: the genomes of soil and plant-associated and newly described type strains.</title>
        <authorList>
            <person name="Whitman W.B."/>
            <person name="Woyke T."/>
            <person name="Klenk H.P."/>
            <person name="Zhou Y."/>
            <person name="Lilburn T.G."/>
            <person name="Beck B.J."/>
            <person name="De Vos P."/>
            <person name="Vandamme P."/>
            <person name="Eisen J.A."/>
            <person name="Garrity G."/>
            <person name="Hugenholtz P."/>
            <person name="Kyrpides N.C."/>
        </authorList>
    </citation>
    <scope>NUCLEOTIDE SEQUENCE [LARGE SCALE GENOMIC DNA]</scope>
    <source>
        <strain evidence="8 9">CV53</strain>
    </source>
</reference>
<evidence type="ECO:0000259" key="6">
    <source>
        <dbReference type="PROSITE" id="PS50006"/>
    </source>
</evidence>
<dbReference type="InterPro" id="IPR002543">
    <property type="entry name" value="FtsK_dom"/>
</dbReference>
<dbReference type="Proteomes" id="UP000295689">
    <property type="component" value="Unassembled WGS sequence"/>
</dbReference>
<dbReference type="InterPro" id="IPR000253">
    <property type="entry name" value="FHA_dom"/>
</dbReference>
<keyword evidence="5" id="KW-0472">Membrane</keyword>
<dbReference type="InterPro" id="IPR050206">
    <property type="entry name" value="FtsK/SpoIIIE/SftA"/>
</dbReference>
<organism evidence="8 9">
    <name type="scientific">Mesobacillus foraminis</name>
    <dbReference type="NCBI Taxonomy" id="279826"/>
    <lineage>
        <taxon>Bacteria</taxon>
        <taxon>Bacillati</taxon>
        <taxon>Bacillota</taxon>
        <taxon>Bacilli</taxon>
        <taxon>Bacillales</taxon>
        <taxon>Bacillaceae</taxon>
        <taxon>Mesobacillus</taxon>
    </lineage>
</organism>
<dbReference type="SUPFAM" id="SSF49879">
    <property type="entry name" value="SMAD/FHA domain"/>
    <property type="match status" value="1"/>
</dbReference>
<dbReference type="GO" id="GO:0003677">
    <property type="term" value="F:DNA binding"/>
    <property type="evidence" value="ECO:0007669"/>
    <property type="project" value="InterPro"/>
</dbReference>
<dbReference type="PROSITE" id="PS50006">
    <property type="entry name" value="FHA_DOMAIN"/>
    <property type="match status" value="1"/>
</dbReference>
<dbReference type="Gene3D" id="2.60.200.20">
    <property type="match status" value="1"/>
</dbReference>
<keyword evidence="5" id="KW-0812">Transmembrane</keyword>
<dbReference type="Pfam" id="PF01580">
    <property type="entry name" value="FtsK_SpoIIIE"/>
    <property type="match status" value="2"/>
</dbReference>
<dbReference type="PANTHER" id="PTHR22683:SF1">
    <property type="entry name" value="TYPE VII SECRETION SYSTEM PROTEIN ESSC"/>
    <property type="match status" value="1"/>
</dbReference>
<dbReference type="Pfam" id="PF00498">
    <property type="entry name" value="FHA"/>
    <property type="match status" value="1"/>
</dbReference>
<feature type="transmembrane region" description="Helical" evidence="5">
    <location>
        <begin position="262"/>
        <end position="284"/>
    </location>
</feature>
<dbReference type="PROSITE" id="PS50901">
    <property type="entry name" value="FTSK"/>
    <property type="match status" value="2"/>
</dbReference>
<keyword evidence="5" id="KW-1133">Transmembrane helix</keyword>
<dbReference type="CDD" id="cd00060">
    <property type="entry name" value="FHA"/>
    <property type="match status" value="1"/>
</dbReference>
<dbReference type="GO" id="GO:0005524">
    <property type="term" value="F:ATP binding"/>
    <property type="evidence" value="ECO:0007669"/>
    <property type="project" value="UniProtKB-UniRule"/>
</dbReference>
<dbReference type="InterPro" id="IPR023839">
    <property type="entry name" value="Firmicutes_EssC_C"/>
</dbReference>
<name>A0A4V2RDA9_9BACI</name>